<evidence type="ECO:0000313" key="1">
    <source>
        <dbReference type="EMBL" id="RCH81221.1"/>
    </source>
</evidence>
<accession>A0A367IUR2</accession>
<gene>
    <name evidence="1" type="ORF">CU098_007983</name>
</gene>
<dbReference type="EMBL" id="PJQM01005614">
    <property type="protein sequence ID" value="RCH81221.1"/>
    <property type="molecule type" value="Genomic_DNA"/>
</dbReference>
<dbReference type="Proteomes" id="UP000253551">
    <property type="component" value="Unassembled WGS sequence"/>
</dbReference>
<dbReference type="AlphaFoldDB" id="A0A367IUR2"/>
<protein>
    <submittedName>
        <fullName evidence="1">Uncharacterized protein</fullName>
    </submittedName>
</protein>
<sequence>EEILKTALINTFGRFGDILNIGISKCSGSACFVGCGFATLNRDKLKEAEPTPQVEYATKHKEMLL</sequence>
<comment type="caution">
    <text evidence="1">The sequence shown here is derived from an EMBL/GenBank/DDBJ whole genome shotgun (WGS) entry which is preliminary data.</text>
</comment>
<feature type="non-terminal residue" evidence="1">
    <location>
        <position position="1"/>
    </location>
</feature>
<keyword evidence="2" id="KW-1185">Reference proteome</keyword>
<evidence type="ECO:0000313" key="2">
    <source>
        <dbReference type="Proteomes" id="UP000253551"/>
    </source>
</evidence>
<dbReference type="OrthoDB" id="2248168at2759"/>
<name>A0A367IUR2_RHIST</name>
<proteinExistence type="predicted"/>
<reference evidence="1 2" key="1">
    <citation type="journal article" date="2018" name="G3 (Bethesda)">
        <title>Phylogenetic and Phylogenomic Definition of Rhizopus Species.</title>
        <authorList>
            <person name="Gryganskyi A.P."/>
            <person name="Golan J."/>
            <person name="Dolatabadi S."/>
            <person name="Mondo S."/>
            <person name="Robb S."/>
            <person name="Idnurm A."/>
            <person name="Muszewska A."/>
            <person name="Steczkiewicz K."/>
            <person name="Masonjones S."/>
            <person name="Liao H.L."/>
            <person name="Gajdeczka M.T."/>
            <person name="Anike F."/>
            <person name="Vuek A."/>
            <person name="Anishchenko I.M."/>
            <person name="Voigt K."/>
            <person name="de Hoog G.S."/>
            <person name="Smith M.E."/>
            <person name="Heitman J."/>
            <person name="Vilgalys R."/>
            <person name="Stajich J.E."/>
        </authorList>
    </citation>
    <scope>NUCLEOTIDE SEQUENCE [LARGE SCALE GENOMIC DNA]</scope>
    <source>
        <strain evidence="1 2">LSU 92-RS-03</strain>
    </source>
</reference>
<organism evidence="1 2">
    <name type="scientific">Rhizopus stolonifer</name>
    <name type="common">Rhizopus nigricans</name>
    <dbReference type="NCBI Taxonomy" id="4846"/>
    <lineage>
        <taxon>Eukaryota</taxon>
        <taxon>Fungi</taxon>
        <taxon>Fungi incertae sedis</taxon>
        <taxon>Mucoromycota</taxon>
        <taxon>Mucoromycotina</taxon>
        <taxon>Mucoromycetes</taxon>
        <taxon>Mucorales</taxon>
        <taxon>Mucorineae</taxon>
        <taxon>Rhizopodaceae</taxon>
        <taxon>Rhizopus</taxon>
    </lineage>
</organism>